<proteinExistence type="predicted"/>
<organism evidence="1 2">
    <name type="scientific">Bacteroides uniformis str. 3978 T3 ii</name>
    <dbReference type="NCBI Taxonomy" id="1339349"/>
    <lineage>
        <taxon>Bacteria</taxon>
        <taxon>Pseudomonadati</taxon>
        <taxon>Bacteroidota</taxon>
        <taxon>Bacteroidia</taxon>
        <taxon>Bacteroidales</taxon>
        <taxon>Bacteroidaceae</taxon>
        <taxon>Bacteroides</taxon>
    </lineage>
</organism>
<dbReference type="PATRIC" id="fig|1339349.3.peg.4123"/>
<sequence length="46" mass="5154">MLLQINCSAAANRYAVTLQKVCSRFAVAVQYDSKLCMAMLQRAEKD</sequence>
<evidence type="ECO:0000313" key="2">
    <source>
        <dbReference type="Proteomes" id="UP000028013"/>
    </source>
</evidence>
<protein>
    <submittedName>
        <fullName evidence="1">Uncharacterized protein</fullName>
    </submittedName>
</protein>
<evidence type="ECO:0000313" key="1">
    <source>
        <dbReference type="EMBL" id="KDS48141.1"/>
    </source>
</evidence>
<dbReference type="EMBL" id="JNHN01000184">
    <property type="protein sequence ID" value="KDS48141.1"/>
    <property type="molecule type" value="Genomic_DNA"/>
</dbReference>
<gene>
    <name evidence="1" type="ORF">M094_3074</name>
</gene>
<name>A0A078RZB4_BACUN</name>
<accession>A0A078RZB4</accession>
<reference evidence="1 2" key="1">
    <citation type="submission" date="2014-04" db="EMBL/GenBank/DDBJ databases">
        <authorList>
            <person name="Sears C."/>
            <person name="Carroll K."/>
            <person name="Sack B.R."/>
            <person name="Qadri F."/>
            <person name="Myers L.L."/>
            <person name="Chung G.-T."/>
            <person name="Escheverria P."/>
            <person name="Fraser C.M."/>
            <person name="Sadzewicz L."/>
            <person name="Shefchek K.A."/>
            <person name="Tallon L."/>
            <person name="Das S.P."/>
            <person name="Daugherty S."/>
            <person name="Mongodin E.F."/>
        </authorList>
    </citation>
    <scope>NUCLEOTIDE SEQUENCE [LARGE SCALE GENOMIC DNA]</scope>
    <source>
        <strain evidence="1 2">3978 T3 ii</strain>
    </source>
</reference>
<dbReference type="Proteomes" id="UP000028013">
    <property type="component" value="Unassembled WGS sequence"/>
</dbReference>
<dbReference type="AlphaFoldDB" id="A0A078RZB4"/>
<comment type="caution">
    <text evidence="1">The sequence shown here is derived from an EMBL/GenBank/DDBJ whole genome shotgun (WGS) entry which is preliminary data.</text>
</comment>
<dbReference type="RefSeq" id="WP_155270091.1">
    <property type="nucleotide sequence ID" value="NZ_JNHN01000184.1"/>
</dbReference>